<dbReference type="Proteomes" id="UP000887013">
    <property type="component" value="Unassembled WGS sequence"/>
</dbReference>
<evidence type="ECO:0000256" key="1">
    <source>
        <dbReference type="SAM" id="MobiDB-lite"/>
    </source>
</evidence>
<feature type="region of interest" description="Disordered" evidence="1">
    <location>
        <begin position="59"/>
        <end position="86"/>
    </location>
</feature>
<evidence type="ECO:0000313" key="2">
    <source>
        <dbReference type="EMBL" id="GFT78857.1"/>
    </source>
</evidence>
<evidence type="ECO:0000313" key="3">
    <source>
        <dbReference type="Proteomes" id="UP000887013"/>
    </source>
</evidence>
<dbReference type="EMBL" id="BMAW01022663">
    <property type="protein sequence ID" value="GFT78857.1"/>
    <property type="molecule type" value="Genomic_DNA"/>
</dbReference>
<organism evidence="2 3">
    <name type="scientific">Nephila pilipes</name>
    <name type="common">Giant wood spider</name>
    <name type="synonym">Nephila maculata</name>
    <dbReference type="NCBI Taxonomy" id="299642"/>
    <lineage>
        <taxon>Eukaryota</taxon>
        <taxon>Metazoa</taxon>
        <taxon>Ecdysozoa</taxon>
        <taxon>Arthropoda</taxon>
        <taxon>Chelicerata</taxon>
        <taxon>Arachnida</taxon>
        <taxon>Araneae</taxon>
        <taxon>Araneomorphae</taxon>
        <taxon>Entelegynae</taxon>
        <taxon>Araneoidea</taxon>
        <taxon>Nephilidae</taxon>
        <taxon>Nephila</taxon>
    </lineage>
</organism>
<name>A0A8X6PQY5_NEPPI</name>
<feature type="compositionally biased region" description="Polar residues" evidence="1">
    <location>
        <begin position="72"/>
        <end position="86"/>
    </location>
</feature>
<protein>
    <submittedName>
        <fullName evidence="2">Uncharacterized protein</fullName>
    </submittedName>
</protein>
<proteinExistence type="predicted"/>
<keyword evidence="3" id="KW-1185">Reference proteome</keyword>
<dbReference type="AlphaFoldDB" id="A0A8X6PQY5"/>
<comment type="caution">
    <text evidence="2">The sequence shown here is derived from an EMBL/GenBank/DDBJ whole genome shotgun (WGS) entry which is preliminary data.</text>
</comment>
<accession>A0A8X6PQY5</accession>
<gene>
    <name evidence="2" type="ORF">NPIL_564321</name>
</gene>
<reference evidence="2" key="1">
    <citation type="submission" date="2020-08" db="EMBL/GenBank/DDBJ databases">
        <title>Multicomponent nature underlies the extraordinary mechanical properties of spider dragline silk.</title>
        <authorList>
            <person name="Kono N."/>
            <person name="Nakamura H."/>
            <person name="Mori M."/>
            <person name="Yoshida Y."/>
            <person name="Ohtoshi R."/>
            <person name="Malay A.D."/>
            <person name="Moran D.A.P."/>
            <person name="Tomita M."/>
            <person name="Numata K."/>
            <person name="Arakawa K."/>
        </authorList>
    </citation>
    <scope>NUCLEOTIDE SEQUENCE</scope>
</reference>
<sequence length="86" mass="9702">MKQKKKLVALCICKGHNEKSPEEILHAGAISDDLPLMKHFKGALKKMTRRFVSCKDWSTTEEWGNHPPAESVNDTSCNSLSEIKFT</sequence>